<dbReference type="Pfam" id="PF01243">
    <property type="entry name" value="PNPOx_N"/>
    <property type="match status" value="1"/>
</dbReference>
<accession>A0A5C6S6E1</accession>
<dbReference type="SUPFAM" id="SSF50475">
    <property type="entry name" value="FMN-binding split barrel"/>
    <property type="match status" value="1"/>
</dbReference>
<dbReference type="OrthoDB" id="2664130at2"/>
<sequence length="152" mass="16843">MKTPFDPQVLLDRALMANLATLAEDGAPCNAPVWYLWEDGALWMLGHEGASSVRRLGRDGRCAVEIVDFDSSAGILLHCGLRGTATIEPNDVPLFHRLLRKYLGPEDGWNDWFIDNIAAIESPTSRMIRLVPASVFTNNVSFFRTGPELAFP</sequence>
<dbReference type="Gene3D" id="2.30.110.10">
    <property type="entry name" value="Electron Transport, Fmn-binding Protein, Chain A"/>
    <property type="match status" value="1"/>
</dbReference>
<name>A0A5C6S6E1_9RHOB</name>
<comment type="caution">
    <text evidence="2">The sequence shown here is derived from an EMBL/GenBank/DDBJ whole genome shotgun (WGS) entry which is preliminary data.</text>
</comment>
<dbReference type="InterPro" id="IPR011576">
    <property type="entry name" value="Pyridox_Oxase_N"/>
</dbReference>
<keyword evidence="3" id="KW-1185">Reference proteome</keyword>
<evidence type="ECO:0000313" key="2">
    <source>
        <dbReference type="EMBL" id="TXB69979.1"/>
    </source>
</evidence>
<dbReference type="RefSeq" id="WP_147097270.1">
    <property type="nucleotide sequence ID" value="NZ_JBHUFH010000001.1"/>
</dbReference>
<gene>
    <name evidence="2" type="ORF">FQV27_07720</name>
</gene>
<dbReference type="AlphaFoldDB" id="A0A5C6S6E1"/>
<feature type="domain" description="Pyridoxamine 5'-phosphate oxidase N-terminal" evidence="1">
    <location>
        <begin position="11"/>
        <end position="102"/>
    </location>
</feature>
<dbReference type="EMBL" id="VOPL01000002">
    <property type="protein sequence ID" value="TXB69979.1"/>
    <property type="molecule type" value="Genomic_DNA"/>
</dbReference>
<evidence type="ECO:0000259" key="1">
    <source>
        <dbReference type="Pfam" id="PF01243"/>
    </source>
</evidence>
<organism evidence="2 3">
    <name type="scientific">Paracoccus aurantiacus</name>
    <dbReference type="NCBI Taxonomy" id="2599412"/>
    <lineage>
        <taxon>Bacteria</taxon>
        <taxon>Pseudomonadati</taxon>
        <taxon>Pseudomonadota</taxon>
        <taxon>Alphaproteobacteria</taxon>
        <taxon>Rhodobacterales</taxon>
        <taxon>Paracoccaceae</taxon>
        <taxon>Paracoccus</taxon>
    </lineage>
</organism>
<evidence type="ECO:0000313" key="3">
    <source>
        <dbReference type="Proteomes" id="UP000321562"/>
    </source>
</evidence>
<dbReference type="Proteomes" id="UP000321562">
    <property type="component" value="Unassembled WGS sequence"/>
</dbReference>
<proteinExistence type="predicted"/>
<dbReference type="InterPro" id="IPR012349">
    <property type="entry name" value="Split_barrel_FMN-bd"/>
</dbReference>
<protein>
    <submittedName>
        <fullName evidence="2">Pyridoxamine 5'-phosphate oxidase</fullName>
    </submittedName>
</protein>
<reference evidence="2 3" key="1">
    <citation type="submission" date="2019-08" db="EMBL/GenBank/DDBJ databases">
        <authorList>
            <person name="Ye J."/>
        </authorList>
    </citation>
    <scope>NUCLEOTIDE SEQUENCE [LARGE SCALE GENOMIC DNA]</scope>
    <source>
        <strain evidence="2 3">TK008</strain>
    </source>
</reference>